<evidence type="ECO:0000313" key="2">
    <source>
        <dbReference type="EMBL" id="CAD0205598.1"/>
    </source>
</evidence>
<protein>
    <submittedName>
        <fullName evidence="2">Uncharacterized protein</fullName>
    </submittedName>
</protein>
<feature type="compositionally biased region" description="Basic residues" evidence="1">
    <location>
        <begin position="40"/>
        <end position="57"/>
    </location>
</feature>
<gene>
    <name evidence="2" type="ORF">CINC_LOCUS7897</name>
</gene>
<reference evidence="2" key="1">
    <citation type="submission" date="2021-12" db="EMBL/GenBank/DDBJ databases">
        <authorList>
            <person name="King R."/>
        </authorList>
    </citation>
    <scope>NUCLEOTIDE SEQUENCE</scope>
</reference>
<evidence type="ECO:0000313" key="3">
    <source>
        <dbReference type="Proteomes" id="UP001154114"/>
    </source>
</evidence>
<dbReference type="AlphaFoldDB" id="A0A9N8L5K2"/>
<name>A0A9N8L5K2_CHRIL</name>
<keyword evidence="3" id="KW-1185">Reference proteome</keyword>
<proteinExistence type="predicted"/>
<accession>A0A9N8L5K2</accession>
<dbReference type="Proteomes" id="UP001154114">
    <property type="component" value="Chromosome 24"/>
</dbReference>
<evidence type="ECO:0000256" key="1">
    <source>
        <dbReference type="SAM" id="MobiDB-lite"/>
    </source>
</evidence>
<dbReference type="EMBL" id="LR824027">
    <property type="protein sequence ID" value="CAD0205598.1"/>
    <property type="molecule type" value="Genomic_DNA"/>
</dbReference>
<sequence length="130" mass="14312">MIGYLVLSRSREPRCNGSGVTGAGGGAYDPATPSPDTVPLHRRRRGRARSPRRRPRSHSTPTGPEPRVPRLLAYAPNSCCQRDRNERDALNLNAERNVMAERGHRSGALCEFSLPDAMVAQRLAVRADQL</sequence>
<feature type="region of interest" description="Disordered" evidence="1">
    <location>
        <begin position="10"/>
        <end position="71"/>
    </location>
</feature>
<organism evidence="2 3">
    <name type="scientific">Chrysodeixis includens</name>
    <name type="common">Soybean looper</name>
    <name type="synonym">Pseudoplusia includens</name>
    <dbReference type="NCBI Taxonomy" id="689277"/>
    <lineage>
        <taxon>Eukaryota</taxon>
        <taxon>Metazoa</taxon>
        <taxon>Ecdysozoa</taxon>
        <taxon>Arthropoda</taxon>
        <taxon>Hexapoda</taxon>
        <taxon>Insecta</taxon>
        <taxon>Pterygota</taxon>
        <taxon>Neoptera</taxon>
        <taxon>Endopterygota</taxon>
        <taxon>Lepidoptera</taxon>
        <taxon>Glossata</taxon>
        <taxon>Ditrysia</taxon>
        <taxon>Noctuoidea</taxon>
        <taxon>Noctuidae</taxon>
        <taxon>Plusiinae</taxon>
        <taxon>Chrysodeixis</taxon>
    </lineage>
</organism>